<gene>
    <name evidence="1" type="ORF">MENT_LOCUS6787</name>
</gene>
<protein>
    <submittedName>
        <fullName evidence="1">Uncharacterized protein</fullName>
    </submittedName>
</protein>
<proteinExistence type="predicted"/>
<evidence type="ECO:0000313" key="2">
    <source>
        <dbReference type="Proteomes" id="UP000580250"/>
    </source>
</evidence>
<comment type="caution">
    <text evidence="1">The sequence shown here is derived from an EMBL/GenBank/DDBJ whole genome shotgun (WGS) entry which is preliminary data.</text>
</comment>
<dbReference type="Proteomes" id="UP000580250">
    <property type="component" value="Unassembled WGS sequence"/>
</dbReference>
<evidence type="ECO:0000313" key="1">
    <source>
        <dbReference type="EMBL" id="CAD2141160.1"/>
    </source>
</evidence>
<dbReference type="EMBL" id="CAJEWN010000026">
    <property type="protein sequence ID" value="CAD2141160.1"/>
    <property type="molecule type" value="Genomic_DNA"/>
</dbReference>
<accession>A0A6V7U0M7</accession>
<name>A0A6V7U0M7_MELEN</name>
<sequence length="197" mass="23063">MYLKSASLFQIITENINQSYKSRGGGVAMLIRNGISFRHIKCKKIAGIDALIIDVSTTRFKYYIRLVLVYRPPSISNQSTQSLIKVLQKISEESLVLRRTLYDLSTIFRLTKNFTHLDPTCFVEFSTRPIRNKHNLQLRVPKKISKTEHWIINRTINLWNVLPIQIINSPNPKSFWINLRTYLIQNQDLLKDFIGHF</sequence>
<dbReference type="AlphaFoldDB" id="A0A6V7U0M7"/>
<reference evidence="1 2" key="1">
    <citation type="submission" date="2020-08" db="EMBL/GenBank/DDBJ databases">
        <authorList>
            <person name="Koutsovoulos G."/>
            <person name="Danchin GJ E."/>
        </authorList>
    </citation>
    <scope>NUCLEOTIDE SEQUENCE [LARGE SCALE GENOMIC DNA]</scope>
</reference>
<organism evidence="1 2">
    <name type="scientific">Meloidogyne enterolobii</name>
    <name type="common">Root-knot nematode worm</name>
    <name type="synonym">Meloidogyne mayaguensis</name>
    <dbReference type="NCBI Taxonomy" id="390850"/>
    <lineage>
        <taxon>Eukaryota</taxon>
        <taxon>Metazoa</taxon>
        <taxon>Ecdysozoa</taxon>
        <taxon>Nematoda</taxon>
        <taxon>Chromadorea</taxon>
        <taxon>Rhabditida</taxon>
        <taxon>Tylenchina</taxon>
        <taxon>Tylenchomorpha</taxon>
        <taxon>Tylenchoidea</taxon>
        <taxon>Meloidogynidae</taxon>
        <taxon>Meloidogyninae</taxon>
        <taxon>Meloidogyne</taxon>
    </lineage>
</organism>